<reference evidence="1 2" key="1">
    <citation type="journal article" date="2015" name="Proc. Natl. Acad. Sci. U.S.A.">
        <title>Expanded metabolic versatility of ubiquitous nitrite-oxidizing bacteria from the genus Nitrospira.</title>
        <authorList>
            <person name="Koch H."/>
            <person name="Lucker S."/>
            <person name="Albertsen M."/>
            <person name="Kitzinger K."/>
            <person name="Herbold C."/>
            <person name="Spieck E."/>
            <person name="Nielsen P.H."/>
            <person name="Wagner M."/>
            <person name="Daims H."/>
        </authorList>
    </citation>
    <scope>NUCLEOTIDE SEQUENCE [LARGE SCALE GENOMIC DNA]</scope>
    <source>
        <strain evidence="1 2">NSP M-1</strain>
    </source>
</reference>
<gene>
    <name evidence="1" type="ORF">NITMOv2_3275</name>
</gene>
<organism evidence="1 2">
    <name type="scientific">Nitrospira moscoviensis</name>
    <dbReference type="NCBI Taxonomy" id="42253"/>
    <lineage>
        <taxon>Bacteria</taxon>
        <taxon>Pseudomonadati</taxon>
        <taxon>Nitrospirota</taxon>
        <taxon>Nitrospiria</taxon>
        <taxon>Nitrospirales</taxon>
        <taxon>Nitrospiraceae</taxon>
        <taxon>Nitrospira</taxon>
    </lineage>
</organism>
<dbReference type="AlphaFoldDB" id="A0A0K2GFD5"/>
<keyword evidence="2" id="KW-1185">Reference proteome</keyword>
<dbReference type="KEGG" id="nmv:NITMOv2_3275"/>
<protein>
    <submittedName>
        <fullName evidence="1">Uncharacterized protein</fullName>
    </submittedName>
</protein>
<evidence type="ECO:0000313" key="2">
    <source>
        <dbReference type="Proteomes" id="UP000069205"/>
    </source>
</evidence>
<proteinExistence type="predicted"/>
<name>A0A0K2GFD5_NITMO</name>
<evidence type="ECO:0000313" key="1">
    <source>
        <dbReference type="EMBL" id="ALA59668.1"/>
    </source>
</evidence>
<accession>A0A0K2GFD5</accession>
<dbReference type="EMBL" id="CP011801">
    <property type="protein sequence ID" value="ALA59668.1"/>
    <property type="molecule type" value="Genomic_DNA"/>
</dbReference>
<sequence>MTGAVNGLRKQVRNFASSSESLLSAGLSADNPPFSEEERQMIAYYVAELAKLIGPAKSLP</sequence>
<dbReference type="RefSeq" id="WP_053380642.1">
    <property type="nucleotide sequence ID" value="NZ_CP011801.1"/>
</dbReference>
<dbReference type="Proteomes" id="UP000069205">
    <property type="component" value="Chromosome"/>
</dbReference>
<dbReference type="PATRIC" id="fig|42253.5.peg.3230"/>
<dbReference type="STRING" id="42253.NITMOv2_3275"/>